<dbReference type="Gene3D" id="3.40.50.12780">
    <property type="entry name" value="N-terminal domain of ligase-like"/>
    <property type="match status" value="2"/>
</dbReference>
<sequence>MSKKLINRINISEIDNLYHLFCTRVRQSPNKIAYQYCEGETPERTSISWSEMANHVAIWQSALKGEDLNPGDRVALMLNNCPQWVMFEQAALGLGLIVIPMYTNDRAENVAYMIDDAQIKLLLIETNEQWQELKDACTNRDSLKRVILKEKADDHTEILRHLSEWLPDGDMRYPLAELSIHKSSLATIVYTSGTTGKPKGVMLSHQNILWNADSALDHVNVYETDTFLSFLPLSHMFERTVGHYLAMLSNSTVNYARSIEHLAEDLQCTHPTLLVTVPRIFERVYNKIQSQLKDKSSFARFLFNAAISTGWRRFLWQQGRGAWHPSLLAWPILFFLVGRKVMAKLGGNMRLAVSGGAPLSAEIAKTFIGLGLPITQGYGLTETSPIISTNKLDDNYPDSVGSPIRDVTIKLGDNDELLVRSPGVMLGYWNNESATKKAINEDGWLHTGDKARIENNHIYITGRIKEILVLSNGEKVPPADIEMAIANDPLFDQIMVLGEQKAYLAAIIVFNPDEWIKLATELNISPDISQVNNETVINIVNDKIKSHMHNFPGYANIYNFYITLDPWTVENGLITPTLKLKRTEITNVYQEIIDGLYEGH</sequence>
<dbReference type="PROSITE" id="PS00455">
    <property type="entry name" value="AMP_BINDING"/>
    <property type="match status" value="1"/>
</dbReference>
<dbReference type="GO" id="GO:0016020">
    <property type="term" value="C:membrane"/>
    <property type="evidence" value="ECO:0007669"/>
    <property type="project" value="TreeGrafter"/>
</dbReference>
<dbReference type="GO" id="GO:0005524">
    <property type="term" value="F:ATP binding"/>
    <property type="evidence" value="ECO:0007669"/>
    <property type="project" value="UniProtKB-KW"/>
</dbReference>
<dbReference type="AlphaFoldDB" id="A0A3B0ZRF9"/>
<dbReference type="GO" id="GO:0004467">
    <property type="term" value="F:long-chain fatty acid-CoA ligase activity"/>
    <property type="evidence" value="ECO:0007669"/>
    <property type="project" value="UniProtKB-EC"/>
</dbReference>
<keyword evidence="4" id="KW-0436">Ligase</keyword>
<evidence type="ECO:0000256" key="1">
    <source>
        <dbReference type="ARBA" id="ARBA00022741"/>
    </source>
</evidence>
<evidence type="ECO:0000256" key="2">
    <source>
        <dbReference type="ARBA" id="ARBA00022840"/>
    </source>
</evidence>
<keyword evidence="2" id="KW-0067">ATP-binding</keyword>
<accession>A0A3B0ZRF9</accession>
<dbReference type="InterPro" id="IPR000873">
    <property type="entry name" value="AMP-dep_synth/lig_dom"/>
</dbReference>
<reference evidence="4" key="1">
    <citation type="submission" date="2018-06" db="EMBL/GenBank/DDBJ databases">
        <authorList>
            <person name="Zhirakovskaya E."/>
        </authorList>
    </citation>
    <scope>NUCLEOTIDE SEQUENCE</scope>
</reference>
<gene>
    <name evidence="4" type="ORF">MNBD_GAMMA21-1753</name>
</gene>
<dbReference type="EMBL" id="UOFR01000003">
    <property type="protein sequence ID" value="VAW90673.1"/>
    <property type="molecule type" value="Genomic_DNA"/>
</dbReference>
<proteinExistence type="predicted"/>
<feature type="domain" description="AMP-dependent synthetase/ligase" evidence="3">
    <location>
        <begin position="24"/>
        <end position="429"/>
    </location>
</feature>
<protein>
    <submittedName>
        <fullName evidence="4">Long-chain-fatty-acid--CoA ligase</fullName>
        <ecNumber evidence="4">6.2.1.3</ecNumber>
    </submittedName>
</protein>
<dbReference type="CDD" id="cd05907">
    <property type="entry name" value="VL_LC_FACS_like"/>
    <property type="match status" value="1"/>
</dbReference>
<keyword evidence="1" id="KW-0547">Nucleotide-binding</keyword>
<dbReference type="PANTHER" id="PTHR43272">
    <property type="entry name" value="LONG-CHAIN-FATTY-ACID--COA LIGASE"/>
    <property type="match status" value="1"/>
</dbReference>
<dbReference type="PANTHER" id="PTHR43272:SF33">
    <property type="entry name" value="AMP-BINDING DOMAIN-CONTAINING PROTEIN-RELATED"/>
    <property type="match status" value="1"/>
</dbReference>
<dbReference type="InterPro" id="IPR020845">
    <property type="entry name" value="AMP-binding_CS"/>
</dbReference>
<dbReference type="InterPro" id="IPR042099">
    <property type="entry name" value="ANL_N_sf"/>
</dbReference>
<evidence type="ECO:0000259" key="3">
    <source>
        <dbReference type="Pfam" id="PF00501"/>
    </source>
</evidence>
<dbReference type="Pfam" id="PF00501">
    <property type="entry name" value="AMP-binding"/>
    <property type="match status" value="1"/>
</dbReference>
<organism evidence="4">
    <name type="scientific">hydrothermal vent metagenome</name>
    <dbReference type="NCBI Taxonomy" id="652676"/>
    <lineage>
        <taxon>unclassified sequences</taxon>
        <taxon>metagenomes</taxon>
        <taxon>ecological metagenomes</taxon>
    </lineage>
</organism>
<dbReference type="Pfam" id="PF23562">
    <property type="entry name" value="AMP-binding_C_3"/>
    <property type="match status" value="1"/>
</dbReference>
<evidence type="ECO:0000313" key="4">
    <source>
        <dbReference type="EMBL" id="VAW90673.1"/>
    </source>
</evidence>
<dbReference type="SUPFAM" id="SSF56801">
    <property type="entry name" value="Acetyl-CoA synthetase-like"/>
    <property type="match status" value="1"/>
</dbReference>
<name>A0A3B0ZRF9_9ZZZZ</name>
<dbReference type="EC" id="6.2.1.3" evidence="4"/>